<accession>A0A9X1ZXF5</accession>
<gene>
    <name evidence="1" type="ORF">MF646_03200</name>
</gene>
<reference evidence="1" key="1">
    <citation type="submission" date="2022-02" db="EMBL/GenBank/DDBJ databases">
        <title>Halalkalibacter sp. nov. isolated from Lonar Lake, India.</title>
        <authorList>
            <person name="Joshi A."/>
            <person name="Thite S."/>
            <person name="Lodha T."/>
        </authorList>
    </citation>
    <scope>NUCLEOTIDE SEQUENCE</scope>
    <source>
        <strain evidence="1">MEB205</strain>
    </source>
</reference>
<organism evidence="1 2">
    <name type="scientific">Halalkalibacter alkaliphilus</name>
    <dbReference type="NCBI Taxonomy" id="2917993"/>
    <lineage>
        <taxon>Bacteria</taxon>
        <taxon>Bacillati</taxon>
        <taxon>Bacillota</taxon>
        <taxon>Bacilli</taxon>
        <taxon>Bacillales</taxon>
        <taxon>Bacillaceae</taxon>
        <taxon>Halalkalibacter</taxon>
    </lineage>
</organism>
<keyword evidence="2" id="KW-1185">Reference proteome</keyword>
<evidence type="ECO:0000313" key="2">
    <source>
        <dbReference type="Proteomes" id="UP001139150"/>
    </source>
</evidence>
<dbReference type="AlphaFoldDB" id="A0A9X1ZXF5"/>
<sequence>MSLNKNLGLEDLLRDLLKDRRDKKCGVEEILKKLPPNYPVGGIFLKGKLVPVAAFSNLCDCLAYFIDEDGQVIVVDVDKVSGVAFGEDVEPA</sequence>
<proteinExistence type="predicted"/>
<dbReference type="RefSeq" id="WP_250095047.1">
    <property type="nucleotide sequence ID" value="NZ_JAKRYL010000002.1"/>
</dbReference>
<name>A0A9X1ZXF5_9BACI</name>
<dbReference type="EMBL" id="JAKRYL010000002">
    <property type="protein sequence ID" value="MCL7746121.1"/>
    <property type="molecule type" value="Genomic_DNA"/>
</dbReference>
<evidence type="ECO:0000313" key="1">
    <source>
        <dbReference type="EMBL" id="MCL7746121.1"/>
    </source>
</evidence>
<comment type="caution">
    <text evidence="1">The sequence shown here is derived from an EMBL/GenBank/DDBJ whole genome shotgun (WGS) entry which is preliminary data.</text>
</comment>
<dbReference type="Proteomes" id="UP001139150">
    <property type="component" value="Unassembled WGS sequence"/>
</dbReference>
<protein>
    <submittedName>
        <fullName evidence="1">Uncharacterized protein</fullName>
    </submittedName>
</protein>